<dbReference type="AlphaFoldDB" id="A0A291E1U6"/>
<protein>
    <recommendedName>
        <fullName evidence="1">ImpA C-terminal domain-containing protein</fullName>
    </recommendedName>
</protein>
<feature type="domain" description="ImpA C-terminal" evidence="1">
    <location>
        <begin position="253"/>
        <end position="362"/>
    </location>
</feature>
<dbReference type="Pfam" id="PF12486">
    <property type="entry name" value="VasL"/>
    <property type="match status" value="1"/>
</dbReference>
<dbReference type="EMBL" id="CP023525">
    <property type="protein sequence ID" value="ATF93818.1"/>
    <property type="molecule type" value="Genomic_DNA"/>
</dbReference>
<proteinExistence type="predicted"/>
<accession>A0A291E1U6</accession>
<reference evidence="2 3" key="1">
    <citation type="submission" date="2017-09" db="EMBL/GenBank/DDBJ databases">
        <title>FDA dAtabase for Regulatory Grade micrObial Sequences (FDA-ARGOS): Supporting development and validation of Infectious Disease Dx tests.</title>
        <authorList>
            <person name="Minogue T."/>
            <person name="Wolcott M."/>
            <person name="Wasieloski L."/>
            <person name="Aguilar W."/>
            <person name="Moore D."/>
            <person name="Tallon L."/>
            <person name="Sadzewicz L."/>
            <person name="Ott S."/>
            <person name="Zhao X."/>
            <person name="Nagaraj S."/>
            <person name="Vavikolanu K."/>
            <person name="Aluvathingal J."/>
            <person name="Nadendla S."/>
            <person name="Sichtig H."/>
        </authorList>
    </citation>
    <scope>NUCLEOTIDE SEQUENCE [LARGE SCALE GENOMIC DNA]</scope>
    <source>
        <strain evidence="2 3">FDAARGOS_392</strain>
    </source>
</reference>
<name>A0A291E1U6_9ENTR</name>
<gene>
    <name evidence="2" type="ORF">CO704_17775</name>
</gene>
<organism evidence="2 3">
    <name type="scientific">Cedecea neteri</name>
    <dbReference type="NCBI Taxonomy" id="158822"/>
    <lineage>
        <taxon>Bacteria</taxon>
        <taxon>Pseudomonadati</taxon>
        <taxon>Pseudomonadota</taxon>
        <taxon>Gammaproteobacteria</taxon>
        <taxon>Enterobacterales</taxon>
        <taxon>Enterobacteriaceae</taxon>
        <taxon>Cedecea</taxon>
    </lineage>
</organism>
<dbReference type="Proteomes" id="UP000217979">
    <property type="component" value="Chromosome"/>
</dbReference>
<evidence type="ECO:0000259" key="1">
    <source>
        <dbReference type="Pfam" id="PF12486"/>
    </source>
</evidence>
<sequence length="374" mass="42955">MSESMNTENTRTLKINSHDPRGHQAFLQFSNDMHRLKIYSDDGNWWREREKDCNLLFQKFGYDLQTGLWYCLIACQRNGWKGVASGTQVFTSGFAKQHPPCWPPLAALDLRRQMIDDYCRYLTPLIYCLPLQTDNIPAMEQLLMSSGMLEAQATEIQSSQGDVFRQLSLWLEMNIKMLQQQIQQIKSAAPAVPEPERAITHLQLPESRPLSWLNKFCWSAAGAALAVCILSLYQSIDNPDVLRVTNTFWKDNPLVTQWKKKQVIASKSAPTNTTYEELISQLTAIEKRLLEAEQKKTAYMTISELKTAVYQLREIVSRQSTMVENQFNQIQLLKHSNQQIPPAQFFALSAKIEGLNSKFLLLKMEDNAKLKSKQ</sequence>
<dbReference type="InterPro" id="IPR021069">
    <property type="entry name" value="ImpA_C"/>
</dbReference>
<evidence type="ECO:0000313" key="3">
    <source>
        <dbReference type="Proteomes" id="UP000217979"/>
    </source>
</evidence>
<evidence type="ECO:0000313" key="2">
    <source>
        <dbReference type="EMBL" id="ATF93818.1"/>
    </source>
</evidence>